<feature type="compositionally biased region" description="Polar residues" evidence="1">
    <location>
        <begin position="1100"/>
        <end position="1113"/>
    </location>
</feature>
<evidence type="ECO:0000256" key="1">
    <source>
        <dbReference type="SAM" id="MobiDB-lite"/>
    </source>
</evidence>
<feature type="region of interest" description="Disordered" evidence="1">
    <location>
        <begin position="155"/>
        <end position="393"/>
    </location>
</feature>
<evidence type="ECO:0000313" key="4">
    <source>
        <dbReference type="Proteomes" id="UP000011715"/>
    </source>
</evidence>
<evidence type="ECO:0000313" key="2">
    <source>
        <dbReference type="EMBL" id="KLU81035.1"/>
    </source>
</evidence>
<protein>
    <submittedName>
        <fullName evidence="2 3">Uncharacterized protein</fullName>
    </submittedName>
</protein>
<feature type="region of interest" description="Disordered" evidence="1">
    <location>
        <begin position="10"/>
        <end position="143"/>
    </location>
</feature>
<dbReference type="OrthoDB" id="3437384at2759"/>
<keyword evidence="4" id="KW-1185">Reference proteome</keyword>
<feature type="compositionally biased region" description="Basic and acidic residues" evidence="1">
    <location>
        <begin position="334"/>
        <end position="347"/>
    </location>
</feature>
<sequence>MDVFCCCFRRQSEQSSEPTPCQPITAETSGDLPSAAQPTTHPSPSSRPQSSRAGAEPNAASQSRSSLRPAPIPGAPLEPEDISQLVIDDSDGGGESPPTKKSKKSRASSTLDFVRTRLRNQGSQDDSLRRQSATTVGSSTEELARRAELRRLMRKRIQEELETDTGEKASQTAASDGPSACAKLPATPSHADRLPGGGPRDKIEFSVVQTVEDAPSGGSPNRKENVPLNMPGCSRTEPRRASCPDHLSPSNEAKVSRTASGGILRDKRNSMPQLSSISSTTPLSLPSMSGSSLGSVLALATSSSDSEKQDTSATGRERQAVAAVVVSGGFSPRDIGRKSCDDSKSKQVEPSPAIFLGPRPHTVQGLYRSRSGSPASNAESTGGDDCGQSPMRTWLRSQDLYSTLRASSDCGSSAGPDVDGPTAVRIPKSRSSCPSLDLQASKAYAFTTTNPSPPVDAVQGEVGPALGSPQAHKGSHNTPDRPGSSAEYVTHLRGGILEDADTATSIGETTPSLGRQLSEGSTGHGTESPCLSRSCKRDSLSSLPSSGKHLPSASATNSNVAPVSPSPRLTAGAVEPGTERANARATGSHSLHPKGNSIPHEDQRSSSPASRLALPGPPRTPTDSPSAFASDSEASSFHRREEELLTIPMRFAESKSRRKPNLHSVSRFKEHFRDEYDEHQQPSQEGEGSQSPSEKPSLFACLHLTVPRKARLDSKVVCTDGETAYPSALESSKYSSMRSIRGSGMSRGSLSAHLDVADMPPSNCQRESAETVWRRAIRAEADERLSLARVSGGHHNIANSNSGTKGHPDSHNPDGSRLSARHAVGLGQSSACDHGQASPVRSEVSGRYESGLRTDLGRSSIAPDGTSGRHSGEAYPLRQAKMLSAVEASEIPRSWARFPSHTREERNGPAGPECDITSRDFAVKTPGIGDGDAGWVTDKDSPASSRRTPLGARIVSGRLGRLLKAGVSKMLPSRSSSRTTGKGTSASPYPSRSHSPDDANLEYPELQIQPNEGAFREMQALEQDIVSLRSGAPRSPQMLADGPGGERSKIPASIQRAFIPDRAGRASNASDNAEEYSTAAEAKTPLTPSASRLQPHPDASTMTAGSSTANSDHFLTPVSRMSPRDEGAPSASWHRSPGMLSVDAFRNDDAASHMSSGTVVKKTQSGTEPGVPENQQRTCKDRSSTQPDPSAPHED</sequence>
<feature type="compositionally biased region" description="Polar residues" evidence="1">
    <location>
        <begin position="119"/>
        <end position="140"/>
    </location>
</feature>
<name>A0A0C4DK67_MAGP6</name>
<dbReference type="EMBL" id="ADBL01000023">
    <property type="status" value="NOT_ANNOTATED_CDS"/>
    <property type="molecule type" value="Genomic_DNA"/>
</dbReference>
<feature type="compositionally biased region" description="Low complexity" evidence="1">
    <location>
        <begin position="623"/>
        <end position="635"/>
    </location>
</feature>
<feature type="compositionally biased region" description="Low complexity" evidence="1">
    <location>
        <begin position="274"/>
        <end position="304"/>
    </location>
</feature>
<organism evidence="3 4">
    <name type="scientific">Magnaporthiopsis poae (strain ATCC 64411 / 73-15)</name>
    <name type="common">Kentucky bluegrass fungus</name>
    <name type="synonym">Magnaporthe poae</name>
    <dbReference type="NCBI Taxonomy" id="644358"/>
    <lineage>
        <taxon>Eukaryota</taxon>
        <taxon>Fungi</taxon>
        <taxon>Dikarya</taxon>
        <taxon>Ascomycota</taxon>
        <taxon>Pezizomycotina</taxon>
        <taxon>Sordariomycetes</taxon>
        <taxon>Sordariomycetidae</taxon>
        <taxon>Magnaporthales</taxon>
        <taxon>Magnaporthaceae</taxon>
        <taxon>Magnaporthiopsis</taxon>
    </lineage>
</organism>
<proteinExistence type="predicted"/>
<reference evidence="4" key="1">
    <citation type="submission" date="2010-05" db="EMBL/GenBank/DDBJ databases">
        <title>The genome sequence of Magnaporthe poae strain ATCC 64411.</title>
        <authorList>
            <person name="Ma L.-J."/>
            <person name="Dead R."/>
            <person name="Young S."/>
            <person name="Zeng Q."/>
            <person name="Koehrsen M."/>
            <person name="Alvarado L."/>
            <person name="Berlin A."/>
            <person name="Chapman S.B."/>
            <person name="Chen Z."/>
            <person name="Freedman E."/>
            <person name="Gellesch M."/>
            <person name="Goldberg J."/>
            <person name="Griggs A."/>
            <person name="Gujja S."/>
            <person name="Heilman E.R."/>
            <person name="Heiman D."/>
            <person name="Hepburn T."/>
            <person name="Howarth C."/>
            <person name="Jen D."/>
            <person name="Larson L."/>
            <person name="Mehta T."/>
            <person name="Neiman D."/>
            <person name="Pearson M."/>
            <person name="Roberts A."/>
            <person name="Saif S."/>
            <person name="Shea T."/>
            <person name="Shenoy N."/>
            <person name="Sisk P."/>
            <person name="Stolte C."/>
            <person name="Sykes S."/>
            <person name="Walk T."/>
            <person name="White J."/>
            <person name="Yandava C."/>
            <person name="Haas B."/>
            <person name="Nusbaum C."/>
            <person name="Birren B."/>
        </authorList>
    </citation>
    <scope>NUCLEOTIDE SEQUENCE [LARGE SCALE GENOMIC DNA]</scope>
    <source>
        <strain evidence="4">ATCC 64411 / 73-15</strain>
    </source>
</reference>
<reference evidence="2" key="3">
    <citation type="submission" date="2011-03" db="EMBL/GenBank/DDBJ databases">
        <title>Annotation of Magnaporthe poae ATCC 64411.</title>
        <authorList>
            <person name="Ma L.-J."/>
            <person name="Dead R."/>
            <person name="Young S.K."/>
            <person name="Zeng Q."/>
            <person name="Gargeya S."/>
            <person name="Fitzgerald M."/>
            <person name="Haas B."/>
            <person name="Abouelleil A."/>
            <person name="Alvarado L."/>
            <person name="Arachchi H.M."/>
            <person name="Berlin A."/>
            <person name="Brown A."/>
            <person name="Chapman S.B."/>
            <person name="Chen Z."/>
            <person name="Dunbar C."/>
            <person name="Freedman E."/>
            <person name="Gearin G."/>
            <person name="Gellesch M."/>
            <person name="Goldberg J."/>
            <person name="Griggs A."/>
            <person name="Gujja S."/>
            <person name="Heiman D."/>
            <person name="Howarth C."/>
            <person name="Larson L."/>
            <person name="Lui A."/>
            <person name="MacDonald P.J.P."/>
            <person name="Mehta T."/>
            <person name="Montmayeur A."/>
            <person name="Murphy C."/>
            <person name="Neiman D."/>
            <person name="Pearson M."/>
            <person name="Priest M."/>
            <person name="Roberts A."/>
            <person name="Saif S."/>
            <person name="Shea T."/>
            <person name="Shenoy N."/>
            <person name="Sisk P."/>
            <person name="Stolte C."/>
            <person name="Sykes S."/>
            <person name="Yandava C."/>
            <person name="Wortman J."/>
            <person name="Nusbaum C."/>
            <person name="Birren B."/>
        </authorList>
    </citation>
    <scope>NUCLEOTIDE SEQUENCE</scope>
    <source>
        <strain evidence="2">ATCC 64411</strain>
    </source>
</reference>
<reference evidence="3" key="4">
    <citation type="journal article" date="2015" name="G3 (Bethesda)">
        <title>Genome sequences of three phytopathogenic species of the Magnaporthaceae family of fungi.</title>
        <authorList>
            <person name="Okagaki L.H."/>
            <person name="Nunes C.C."/>
            <person name="Sailsbery J."/>
            <person name="Clay B."/>
            <person name="Brown D."/>
            <person name="John T."/>
            <person name="Oh Y."/>
            <person name="Young N."/>
            <person name="Fitzgerald M."/>
            <person name="Haas B.J."/>
            <person name="Zeng Q."/>
            <person name="Young S."/>
            <person name="Adiconis X."/>
            <person name="Fan L."/>
            <person name="Levin J.Z."/>
            <person name="Mitchell T.K."/>
            <person name="Okubara P.A."/>
            <person name="Farman M.L."/>
            <person name="Kohn L.M."/>
            <person name="Birren B."/>
            <person name="Ma L.-J."/>
            <person name="Dean R.A."/>
        </authorList>
    </citation>
    <scope>NUCLEOTIDE SEQUENCE</scope>
    <source>
        <strain evidence="3">ATCC 64411 / 73-15</strain>
    </source>
</reference>
<feature type="region of interest" description="Disordered" evidence="1">
    <location>
        <begin position="790"/>
        <end position="872"/>
    </location>
</feature>
<feature type="compositionally biased region" description="Polar residues" evidence="1">
    <location>
        <begin position="248"/>
        <end position="259"/>
    </location>
</feature>
<feature type="region of interest" description="Disordered" evidence="1">
    <location>
        <begin position="965"/>
        <end position="1000"/>
    </location>
</feature>
<feature type="compositionally biased region" description="Basic and acidic residues" evidence="1">
    <location>
        <begin position="667"/>
        <end position="680"/>
    </location>
</feature>
<feature type="compositionally biased region" description="Polar residues" evidence="1">
    <location>
        <begin position="370"/>
        <end position="380"/>
    </location>
</feature>
<reference evidence="2" key="2">
    <citation type="submission" date="2010-05" db="EMBL/GenBank/DDBJ databases">
        <title>The Genome Sequence of Magnaporthe poae strain ATCC 64411.</title>
        <authorList>
            <consortium name="The Broad Institute Genome Sequencing Platform"/>
            <consortium name="Broad Institute Genome Sequencing Center for Infectious Disease"/>
            <person name="Ma L.-J."/>
            <person name="Dead R."/>
            <person name="Young S."/>
            <person name="Zeng Q."/>
            <person name="Koehrsen M."/>
            <person name="Alvarado L."/>
            <person name="Berlin A."/>
            <person name="Chapman S.B."/>
            <person name="Chen Z."/>
            <person name="Freedman E."/>
            <person name="Gellesch M."/>
            <person name="Goldberg J."/>
            <person name="Griggs A."/>
            <person name="Gujja S."/>
            <person name="Heilman E.R."/>
            <person name="Heiman D."/>
            <person name="Hepburn T."/>
            <person name="Howarth C."/>
            <person name="Jen D."/>
            <person name="Larson L."/>
            <person name="Mehta T."/>
            <person name="Neiman D."/>
            <person name="Pearson M."/>
            <person name="Roberts A."/>
            <person name="Saif S."/>
            <person name="Shea T."/>
            <person name="Shenoy N."/>
            <person name="Sisk P."/>
            <person name="Stolte C."/>
            <person name="Sykes S."/>
            <person name="Walk T."/>
            <person name="White J."/>
            <person name="Yandava C."/>
            <person name="Haas B."/>
            <person name="Nusbaum C."/>
            <person name="Birren B."/>
        </authorList>
    </citation>
    <scope>NUCLEOTIDE SEQUENCE</scope>
    <source>
        <strain evidence="2">ATCC 64411</strain>
    </source>
</reference>
<dbReference type="EMBL" id="GL876966">
    <property type="protein sequence ID" value="KLU81035.1"/>
    <property type="molecule type" value="Genomic_DNA"/>
</dbReference>
<feature type="compositionally biased region" description="Basic and acidic residues" evidence="1">
    <location>
        <begin position="305"/>
        <end position="319"/>
    </location>
</feature>
<feature type="region of interest" description="Disordered" evidence="1">
    <location>
        <begin position="898"/>
        <end position="952"/>
    </location>
</feature>
<feature type="compositionally biased region" description="Polar residues" evidence="1">
    <location>
        <begin position="502"/>
        <end position="531"/>
    </location>
</feature>
<feature type="compositionally biased region" description="Low complexity" evidence="1">
    <location>
        <begin position="681"/>
        <end position="694"/>
    </location>
</feature>
<dbReference type="VEuPathDB" id="FungiDB:MAPG_00130"/>
<gene>
    <name evidence="2" type="ORF">MAPG_00130</name>
</gene>
<feature type="compositionally biased region" description="Polar residues" evidence="1">
    <location>
        <begin position="1153"/>
        <end position="1177"/>
    </location>
</feature>
<dbReference type="Proteomes" id="UP000011715">
    <property type="component" value="Unassembled WGS sequence"/>
</dbReference>
<reference evidence="3" key="5">
    <citation type="submission" date="2015-06" db="UniProtKB">
        <authorList>
            <consortium name="EnsemblFungi"/>
        </authorList>
    </citation>
    <scope>IDENTIFICATION</scope>
    <source>
        <strain evidence="3">ATCC 64411</strain>
    </source>
</reference>
<evidence type="ECO:0000313" key="3">
    <source>
        <dbReference type="EnsemblFungi" id="MAPG_00130T0"/>
    </source>
</evidence>
<feature type="compositionally biased region" description="Low complexity" evidence="1">
    <location>
        <begin position="973"/>
        <end position="987"/>
    </location>
</feature>
<accession>A0A0C4DK67</accession>
<feature type="compositionally biased region" description="Basic and acidic residues" evidence="1">
    <location>
        <begin position="844"/>
        <end position="856"/>
    </location>
</feature>
<dbReference type="EnsemblFungi" id="MAPG_00130T0">
    <property type="protein sequence ID" value="MAPG_00130T0"/>
    <property type="gene ID" value="MAPG_00130"/>
</dbReference>
<dbReference type="AlphaFoldDB" id="A0A0C4DK67"/>
<feature type="compositionally biased region" description="Low complexity" evidence="1">
    <location>
        <begin position="37"/>
        <end position="52"/>
    </location>
</feature>
<dbReference type="eggNOG" id="ENOG502RJV1">
    <property type="taxonomic scope" value="Eukaryota"/>
</dbReference>
<feature type="region of interest" description="Disordered" evidence="1">
    <location>
        <begin position="1030"/>
        <end position="1195"/>
    </location>
</feature>
<feature type="region of interest" description="Disordered" evidence="1">
    <location>
        <begin position="405"/>
        <end position="695"/>
    </location>
</feature>